<accession>A0AAV5DJA1</accession>
<protein>
    <recommendedName>
        <fullName evidence="4">Ketoreductase domain-containing protein</fullName>
    </recommendedName>
</protein>
<dbReference type="EMBL" id="BQKI01000017">
    <property type="protein sequence ID" value="GJN10182.1"/>
    <property type="molecule type" value="Genomic_DNA"/>
</dbReference>
<dbReference type="FunFam" id="3.40.50.720:FF:000084">
    <property type="entry name" value="Short-chain dehydrogenase reductase"/>
    <property type="match status" value="1"/>
</dbReference>
<dbReference type="PANTHER" id="PTHR48107">
    <property type="entry name" value="NADPH-DEPENDENT ALDEHYDE REDUCTASE-LIKE PROTEIN, CHLOROPLASTIC-RELATED"/>
    <property type="match status" value="1"/>
</dbReference>
<dbReference type="InterPro" id="IPR057326">
    <property type="entry name" value="KR_dom"/>
</dbReference>
<dbReference type="GO" id="GO:0003676">
    <property type="term" value="F:nucleic acid binding"/>
    <property type="evidence" value="ECO:0007669"/>
    <property type="project" value="InterPro"/>
</dbReference>
<dbReference type="AlphaFoldDB" id="A0AAV5DJA1"/>
<feature type="region of interest" description="Disordered" evidence="3">
    <location>
        <begin position="269"/>
        <end position="321"/>
    </location>
</feature>
<dbReference type="SUPFAM" id="SSF51735">
    <property type="entry name" value="NAD(P)-binding Rossmann-fold domains"/>
    <property type="match status" value="1"/>
</dbReference>
<proteinExistence type="inferred from homology"/>
<keyword evidence="6" id="KW-1185">Reference proteome</keyword>
<evidence type="ECO:0000313" key="6">
    <source>
        <dbReference type="Proteomes" id="UP001054889"/>
    </source>
</evidence>
<dbReference type="SMART" id="SM00822">
    <property type="entry name" value="PKS_KR"/>
    <property type="match status" value="1"/>
</dbReference>
<dbReference type="InterPro" id="IPR020904">
    <property type="entry name" value="Sc_DH/Rdtase_CS"/>
</dbReference>
<dbReference type="Proteomes" id="UP001054889">
    <property type="component" value="Unassembled WGS sequence"/>
</dbReference>
<dbReference type="PRINTS" id="PR00081">
    <property type="entry name" value="GDHRDH"/>
</dbReference>
<dbReference type="InterPro" id="IPR036291">
    <property type="entry name" value="NAD(P)-bd_dom_sf"/>
</dbReference>
<dbReference type="Gene3D" id="3.40.50.720">
    <property type="entry name" value="NAD(P)-binding Rossmann-like Domain"/>
    <property type="match status" value="1"/>
</dbReference>
<dbReference type="SUPFAM" id="SSF53098">
    <property type="entry name" value="Ribonuclease H-like"/>
    <property type="match status" value="1"/>
</dbReference>
<gene>
    <name evidence="5" type="primary">ga28255</name>
    <name evidence="5" type="ORF">PR202_ga28255</name>
</gene>
<evidence type="ECO:0000256" key="1">
    <source>
        <dbReference type="ARBA" id="ARBA00006484"/>
    </source>
</evidence>
<dbReference type="PROSITE" id="PS00061">
    <property type="entry name" value="ADH_SHORT"/>
    <property type="match status" value="1"/>
</dbReference>
<dbReference type="GO" id="GO:0016614">
    <property type="term" value="F:oxidoreductase activity, acting on CH-OH group of donors"/>
    <property type="evidence" value="ECO:0007669"/>
    <property type="project" value="UniProtKB-ARBA"/>
</dbReference>
<feature type="compositionally biased region" description="Polar residues" evidence="3">
    <location>
        <begin position="283"/>
        <end position="294"/>
    </location>
</feature>
<dbReference type="InterPro" id="IPR002347">
    <property type="entry name" value="SDR_fam"/>
</dbReference>
<dbReference type="InterPro" id="IPR012337">
    <property type="entry name" value="RNaseH-like_sf"/>
</dbReference>
<organism evidence="5 6">
    <name type="scientific">Eleusine coracana subsp. coracana</name>
    <dbReference type="NCBI Taxonomy" id="191504"/>
    <lineage>
        <taxon>Eukaryota</taxon>
        <taxon>Viridiplantae</taxon>
        <taxon>Streptophyta</taxon>
        <taxon>Embryophyta</taxon>
        <taxon>Tracheophyta</taxon>
        <taxon>Spermatophyta</taxon>
        <taxon>Magnoliopsida</taxon>
        <taxon>Liliopsida</taxon>
        <taxon>Poales</taxon>
        <taxon>Poaceae</taxon>
        <taxon>PACMAD clade</taxon>
        <taxon>Chloridoideae</taxon>
        <taxon>Cynodonteae</taxon>
        <taxon>Eleusininae</taxon>
        <taxon>Eleusine</taxon>
    </lineage>
</organism>
<keyword evidence="2" id="KW-0560">Oxidoreductase</keyword>
<evidence type="ECO:0000313" key="5">
    <source>
        <dbReference type="EMBL" id="GJN10182.1"/>
    </source>
</evidence>
<comment type="caution">
    <text evidence="5">The sequence shown here is derived from an EMBL/GenBank/DDBJ whole genome shotgun (WGS) entry which is preliminary data.</text>
</comment>
<dbReference type="Gene3D" id="3.30.420.10">
    <property type="entry name" value="Ribonuclease H-like superfamily/Ribonuclease H"/>
    <property type="match status" value="1"/>
</dbReference>
<dbReference type="InterPro" id="IPR036397">
    <property type="entry name" value="RNaseH_sf"/>
</dbReference>
<sequence>MADAVAAAASSPLPLAGRVAIVTGASRGIGRAIATHLSALGASLVLGYASRAAEAESLAASLPTRAVAVRADVADEAAVKSLFDAAERAFPAETSTGGPHILVACAGVLAPTTPLASTSLSDFDAMHATNTRGAFLCVREAARRVRRGGGGRVVAVTSSATASLPPGFAAYAGTKAAVEAMVRGLAKEMKGTRVTANCVAPGPVATEMFLLAGGDREERVRRAVELSPMGRVGEVGDVAPLVGFLCTDAAEWVNGQVIKVNGGAVYDHDHATPTTRPDVVDTASWSPPSSEDSTAASPPTAFHHHHPAPRSIPPPPSPGVAEVRQVWHDNFAHEAALIDSLLPIDTEFPGTVYRPSLGLTLFTSSSTSPPPITWEFTFREFDPAHDPHAPASTALLRAAGVDFARAAHHGVHASAFGPRLRRWLMRGPNAALGRAGLVTFAGGRDVAHLIKTYAAGWTASPRISASQGTSGWRTGPGLIACSPAARSSG</sequence>
<evidence type="ECO:0000259" key="4">
    <source>
        <dbReference type="SMART" id="SM00822"/>
    </source>
</evidence>
<feature type="domain" description="Ketoreductase" evidence="4">
    <location>
        <begin position="18"/>
        <end position="208"/>
    </location>
</feature>
<evidence type="ECO:0000256" key="2">
    <source>
        <dbReference type="ARBA" id="ARBA00023002"/>
    </source>
</evidence>
<comment type="similarity">
    <text evidence="1">Belongs to the short-chain dehydrogenases/reductases (SDR) family.</text>
</comment>
<dbReference type="PANTHER" id="PTHR48107:SF14">
    <property type="entry name" value="OS07G0170000 PROTEIN"/>
    <property type="match status" value="1"/>
</dbReference>
<evidence type="ECO:0000256" key="3">
    <source>
        <dbReference type="SAM" id="MobiDB-lite"/>
    </source>
</evidence>
<reference evidence="5" key="2">
    <citation type="submission" date="2021-12" db="EMBL/GenBank/DDBJ databases">
        <title>Resequencing data analysis of finger millet.</title>
        <authorList>
            <person name="Hatakeyama M."/>
            <person name="Aluri S."/>
            <person name="Balachadran M.T."/>
            <person name="Sivarajan S.R."/>
            <person name="Poveda L."/>
            <person name="Shimizu-Inatsugi R."/>
            <person name="Schlapbach R."/>
            <person name="Sreeman S.M."/>
            <person name="Shimizu K.K."/>
        </authorList>
    </citation>
    <scope>NUCLEOTIDE SEQUENCE</scope>
</reference>
<name>A0AAV5DJA1_ELECO</name>
<reference evidence="5" key="1">
    <citation type="journal article" date="2018" name="DNA Res.">
        <title>Multiple hybrid de novo genome assembly of finger millet, an orphan allotetraploid crop.</title>
        <authorList>
            <person name="Hatakeyama M."/>
            <person name="Aluri S."/>
            <person name="Balachadran M.T."/>
            <person name="Sivarajan S.R."/>
            <person name="Patrignani A."/>
            <person name="Gruter S."/>
            <person name="Poveda L."/>
            <person name="Shimizu-Inatsugi R."/>
            <person name="Baeten J."/>
            <person name="Francoijs K.J."/>
            <person name="Nataraja K.N."/>
            <person name="Reddy Y.A.N."/>
            <person name="Phadnis S."/>
            <person name="Ravikumar R.L."/>
            <person name="Schlapbach R."/>
            <person name="Sreeman S.M."/>
            <person name="Shimizu K.K."/>
        </authorList>
    </citation>
    <scope>NUCLEOTIDE SEQUENCE</scope>
</reference>
<dbReference type="Pfam" id="PF13561">
    <property type="entry name" value="adh_short_C2"/>
    <property type="match status" value="1"/>
</dbReference>